<dbReference type="AlphaFoldDB" id="W9AIF0"/>
<sequence>MTAPTEQLYDLAEVVKLAHERDLRPITENSVITAGYSGAKPQKRTKIDERIYYAHGGVEAWLAGYKLN</sequence>
<name>W9AIF0_MYCCO</name>
<dbReference type="Proteomes" id="UP000028870">
    <property type="component" value="Unassembled WGS sequence"/>
</dbReference>
<protein>
    <recommendedName>
        <fullName evidence="3">DNA-binding protein</fullName>
    </recommendedName>
</protein>
<organism evidence="1 2">
    <name type="scientific">Mycolicibacterium cosmeticum</name>
    <dbReference type="NCBI Taxonomy" id="258533"/>
    <lineage>
        <taxon>Bacteria</taxon>
        <taxon>Bacillati</taxon>
        <taxon>Actinomycetota</taxon>
        <taxon>Actinomycetes</taxon>
        <taxon>Mycobacteriales</taxon>
        <taxon>Mycobacteriaceae</taxon>
        <taxon>Mycolicibacterium</taxon>
    </lineage>
</organism>
<dbReference type="OrthoDB" id="4735006at2"/>
<gene>
    <name evidence="1" type="ORF">BN977_00273</name>
</gene>
<dbReference type="RefSeq" id="WP_036395874.1">
    <property type="nucleotide sequence ID" value="NZ_CCBB010000001.1"/>
</dbReference>
<evidence type="ECO:0008006" key="3">
    <source>
        <dbReference type="Google" id="ProtNLM"/>
    </source>
</evidence>
<dbReference type="eggNOG" id="ENOG5030N3S">
    <property type="taxonomic scope" value="Bacteria"/>
</dbReference>
<reference evidence="1" key="2">
    <citation type="submission" date="2014-03" db="EMBL/GenBank/DDBJ databases">
        <authorList>
            <person name="Urmite Genomes"/>
        </authorList>
    </citation>
    <scope>NUCLEOTIDE SEQUENCE</scope>
    <source>
        <strain evidence="1">DSM 44829</strain>
    </source>
</reference>
<evidence type="ECO:0000313" key="1">
    <source>
        <dbReference type="EMBL" id="CDO05499.1"/>
    </source>
</evidence>
<reference evidence="1" key="1">
    <citation type="submission" date="2014-03" db="EMBL/GenBank/DDBJ databases">
        <title>Draft Genome Sequence of Mycobacterium cosmeticum DSM 44829.</title>
        <authorList>
            <person name="Croce O."/>
            <person name="Robert C."/>
            <person name="Raoult D."/>
            <person name="Drancourt M."/>
        </authorList>
    </citation>
    <scope>NUCLEOTIDE SEQUENCE [LARGE SCALE GENOMIC DNA]</scope>
    <source>
        <strain evidence="1">DSM 44829</strain>
    </source>
</reference>
<keyword evidence="2" id="KW-1185">Reference proteome</keyword>
<comment type="caution">
    <text evidence="1">The sequence shown here is derived from an EMBL/GenBank/DDBJ whole genome shotgun (WGS) entry which is preliminary data.</text>
</comment>
<dbReference type="EMBL" id="CCBB010000001">
    <property type="protein sequence ID" value="CDO05499.1"/>
    <property type="molecule type" value="Genomic_DNA"/>
</dbReference>
<proteinExistence type="predicted"/>
<evidence type="ECO:0000313" key="2">
    <source>
        <dbReference type="Proteomes" id="UP000028870"/>
    </source>
</evidence>
<accession>W9AIF0</accession>